<gene>
    <name evidence="1" type="ORF">BT67DRAFT_440691</name>
</gene>
<name>A0AAN6UMK8_9PEZI</name>
<comment type="caution">
    <text evidence="1">The sequence shown here is derived from an EMBL/GenBank/DDBJ whole genome shotgun (WGS) entry which is preliminary data.</text>
</comment>
<reference evidence="1" key="2">
    <citation type="submission" date="2023-05" db="EMBL/GenBank/DDBJ databases">
        <authorList>
            <consortium name="Lawrence Berkeley National Laboratory"/>
            <person name="Steindorff A."/>
            <person name="Hensen N."/>
            <person name="Bonometti L."/>
            <person name="Westerberg I."/>
            <person name="Brannstrom I.O."/>
            <person name="Guillou S."/>
            <person name="Cros-Aarteil S."/>
            <person name="Calhoun S."/>
            <person name="Haridas S."/>
            <person name="Kuo A."/>
            <person name="Mondo S."/>
            <person name="Pangilinan J."/>
            <person name="Riley R."/>
            <person name="Labutti K."/>
            <person name="Andreopoulos B."/>
            <person name="Lipzen A."/>
            <person name="Chen C."/>
            <person name="Yanf M."/>
            <person name="Daum C."/>
            <person name="Ng V."/>
            <person name="Clum A."/>
            <person name="Ohm R."/>
            <person name="Martin F."/>
            <person name="Silar P."/>
            <person name="Natvig D."/>
            <person name="Lalanne C."/>
            <person name="Gautier V."/>
            <person name="Ament-Velasquez S.L."/>
            <person name="Kruys A."/>
            <person name="Hutchinson M.I."/>
            <person name="Powell A.J."/>
            <person name="Barry K."/>
            <person name="Miller A.N."/>
            <person name="Grigoriev I.V."/>
            <person name="Debuchy R."/>
            <person name="Gladieux P."/>
            <person name="Thoren M.H."/>
            <person name="Johannesson H."/>
        </authorList>
    </citation>
    <scope>NUCLEOTIDE SEQUENCE</scope>
    <source>
        <strain evidence="1">CBS 123565</strain>
    </source>
</reference>
<proteinExistence type="predicted"/>
<organism evidence="1 2">
    <name type="scientific">Trichocladium antarcticum</name>
    <dbReference type="NCBI Taxonomy" id="1450529"/>
    <lineage>
        <taxon>Eukaryota</taxon>
        <taxon>Fungi</taxon>
        <taxon>Dikarya</taxon>
        <taxon>Ascomycota</taxon>
        <taxon>Pezizomycotina</taxon>
        <taxon>Sordariomycetes</taxon>
        <taxon>Sordariomycetidae</taxon>
        <taxon>Sordariales</taxon>
        <taxon>Chaetomiaceae</taxon>
        <taxon>Trichocladium</taxon>
    </lineage>
</organism>
<sequence length="273" mass="30228">MHPSHTATIDAATAHFRDDPSVLALLLRRSIAPAVATPAAPAASPVRLFILLTEEAYAARAQSLHQHQHQHQHQLSVVACSIGSGAIDARYLSVDVMRQVAARGSETARYAFDGAEVVYRREGVDVVELEEVIERVVEYPVAGKAERVRRFRGQLEVWRGLCGEGRKNGDEYLLGLAVRRLILFGGRLVLAHNAMLYPSHASFLRVLERAPYKPRGLMACIDRALANPSGRNVEAFYVLVNGFQDWGESPTGWGSNMLDDELTWMTDTPADDW</sequence>
<accession>A0AAN6UMK8</accession>
<protein>
    <submittedName>
        <fullName evidence="1">Uncharacterized protein</fullName>
    </submittedName>
</protein>
<evidence type="ECO:0000313" key="1">
    <source>
        <dbReference type="EMBL" id="KAK4135813.1"/>
    </source>
</evidence>
<dbReference type="EMBL" id="MU853405">
    <property type="protein sequence ID" value="KAK4135813.1"/>
    <property type="molecule type" value="Genomic_DNA"/>
</dbReference>
<reference evidence="1" key="1">
    <citation type="journal article" date="2023" name="Mol. Phylogenet. Evol.">
        <title>Genome-scale phylogeny and comparative genomics of the fungal order Sordariales.</title>
        <authorList>
            <person name="Hensen N."/>
            <person name="Bonometti L."/>
            <person name="Westerberg I."/>
            <person name="Brannstrom I.O."/>
            <person name="Guillou S."/>
            <person name="Cros-Aarteil S."/>
            <person name="Calhoun S."/>
            <person name="Haridas S."/>
            <person name="Kuo A."/>
            <person name="Mondo S."/>
            <person name="Pangilinan J."/>
            <person name="Riley R."/>
            <person name="LaButti K."/>
            <person name="Andreopoulos B."/>
            <person name="Lipzen A."/>
            <person name="Chen C."/>
            <person name="Yan M."/>
            <person name="Daum C."/>
            <person name="Ng V."/>
            <person name="Clum A."/>
            <person name="Steindorff A."/>
            <person name="Ohm R.A."/>
            <person name="Martin F."/>
            <person name="Silar P."/>
            <person name="Natvig D.O."/>
            <person name="Lalanne C."/>
            <person name="Gautier V."/>
            <person name="Ament-Velasquez S.L."/>
            <person name="Kruys A."/>
            <person name="Hutchinson M.I."/>
            <person name="Powell A.J."/>
            <person name="Barry K."/>
            <person name="Miller A.N."/>
            <person name="Grigoriev I.V."/>
            <person name="Debuchy R."/>
            <person name="Gladieux P."/>
            <person name="Hiltunen Thoren M."/>
            <person name="Johannesson H."/>
        </authorList>
    </citation>
    <scope>NUCLEOTIDE SEQUENCE</scope>
    <source>
        <strain evidence="1">CBS 123565</strain>
    </source>
</reference>
<dbReference type="AlphaFoldDB" id="A0AAN6UMK8"/>
<evidence type="ECO:0000313" key="2">
    <source>
        <dbReference type="Proteomes" id="UP001304895"/>
    </source>
</evidence>
<dbReference type="Proteomes" id="UP001304895">
    <property type="component" value="Unassembled WGS sequence"/>
</dbReference>
<keyword evidence="2" id="KW-1185">Reference proteome</keyword>